<evidence type="ECO:0000313" key="3">
    <source>
        <dbReference type="Proteomes" id="UP000251577"/>
    </source>
</evidence>
<evidence type="ECO:0000256" key="1">
    <source>
        <dbReference type="SAM" id="Phobius"/>
    </source>
</evidence>
<proteinExistence type="predicted"/>
<comment type="caution">
    <text evidence="2">The sequence shown here is derived from an EMBL/GenBank/DDBJ whole genome shotgun (WGS) entry which is preliminary data.</text>
</comment>
<keyword evidence="1" id="KW-0472">Membrane</keyword>
<keyword evidence="1" id="KW-1133">Transmembrane helix</keyword>
<gene>
    <name evidence="2" type="ORF">DLJ54_06050</name>
</gene>
<evidence type="ECO:0000313" key="2">
    <source>
        <dbReference type="EMBL" id="RAV31869.1"/>
    </source>
</evidence>
<dbReference type="AlphaFoldDB" id="A0A364V5G7"/>
<reference evidence="2 3" key="1">
    <citation type="journal article" date="2018" name="Syst. Appl. Microbiol.">
        <title>Corynebacterium heidelbergense sp. nov., isolated from the preen glands of Egyptian geese (Alopochen aegyptiacus).</title>
        <authorList>
            <person name="Braun M.S."/>
            <person name="Wang E."/>
            <person name="Zimmermann S."/>
            <person name="Wink M."/>
        </authorList>
    </citation>
    <scope>NUCLEOTIDE SEQUENCE [LARGE SCALE GENOMIC DNA]</scope>
    <source>
        <strain evidence="2 3">647</strain>
    </source>
</reference>
<accession>A0A364V5G7</accession>
<organism evidence="2 3">
    <name type="scientific">Corynebacterium heidelbergense</name>
    <dbReference type="NCBI Taxonomy" id="2055947"/>
    <lineage>
        <taxon>Bacteria</taxon>
        <taxon>Bacillati</taxon>
        <taxon>Actinomycetota</taxon>
        <taxon>Actinomycetes</taxon>
        <taxon>Mycobacteriales</taxon>
        <taxon>Corynebacteriaceae</taxon>
        <taxon>Corynebacterium</taxon>
    </lineage>
</organism>
<feature type="transmembrane region" description="Helical" evidence="1">
    <location>
        <begin position="41"/>
        <end position="65"/>
    </location>
</feature>
<feature type="transmembrane region" description="Helical" evidence="1">
    <location>
        <begin position="122"/>
        <end position="142"/>
    </location>
</feature>
<sequence length="253" mass="28454">MQVERSPSIIVSRIIAIFWIAAFVVPSILLAAICVQEKDRLFVAASIAGVTGFSLMGVSLAFILFPKATPHVAEVVKSSENALIIESYWLLRVRLLSIELLMIPGSLMYFVPLLQLNRGPLFQIYASIAGVTAGVGFAMFWYRYRPAIYRFEFREDKVIFDMGNREAFCVLVEFDDVRIKTRWHSDIIRFDGCKTVQKKSKLLSGKTSTETGRGHNVEIPNSKDIARAWRPALSAVAMGKVREFYASHQLGDL</sequence>
<feature type="transmembrane region" description="Helical" evidence="1">
    <location>
        <begin position="95"/>
        <end position="116"/>
    </location>
</feature>
<protein>
    <submittedName>
        <fullName evidence="2">Uncharacterized protein</fullName>
    </submittedName>
</protein>
<name>A0A364V5G7_9CORY</name>
<dbReference type="EMBL" id="QHCV01000052">
    <property type="protein sequence ID" value="RAV31869.1"/>
    <property type="molecule type" value="Genomic_DNA"/>
</dbReference>
<keyword evidence="1" id="KW-0812">Transmembrane</keyword>
<dbReference type="Proteomes" id="UP000251577">
    <property type="component" value="Unassembled WGS sequence"/>
</dbReference>
<keyword evidence="3" id="KW-1185">Reference proteome</keyword>